<sequence>MGHLTSIFIVLVFITALNCAPLDVYSVNPPATAFSTTASTTAVPSSTTEQHIASKRQTKEYSSESRESDESSEENKKRPARDTENSGVIAHEAKQDSSTLGLTQTSTTPATKEIPIPQLSIRETRGVYYDAPGAYAATSQSTTTGAITSSTTAATSSTTNNPN</sequence>
<evidence type="ECO:0000313" key="4">
    <source>
        <dbReference type="Proteomes" id="UP000801492"/>
    </source>
</evidence>
<keyword evidence="2" id="KW-0732">Signal</keyword>
<feature type="region of interest" description="Disordered" evidence="1">
    <location>
        <begin position="36"/>
        <end position="122"/>
    </location>
</feature>
<dbReference type="Proteomes" id="UP000801492">
    <property type="component" value="Unassembled WGS sequence"/>
</dbReference>
<feature type="region of interest" description="Disordered" evidence="1">
    <location>
        <begin position="135"/>
        <end position="163"/>
    </location>
</feature>
<protein>
    <submittedName>
        <fullName evidence="3">Uncharacterized protein</fullName>
    </submittedName>
</protein>
<comment type="caution">
    <text evidence="3">The sequence shown here is derived from an EMBL/GenBank/DDBJ whole genome shotgun (WGS) entry which is preliminary data.</text>
</comment>
<dbReference type="AlphaFoldDB" id="A0A8K0GEP6"/>
<feature type="signal peptide" evidence="2">
    <location>
        <begin position="1"/>
        <end position="19"/>
    </location>
</feature>
<feature type="compositionally biased region" description="Basic and acidic residues" evidence="1">
    <location>
        <begin position="57"/>
        <end position="84"/>
    </location>
</feature>
<keyword evidence="4" id="KW-1185">Reference proteome</keyword>
<feature type="compositionally biased region" description="Low complexity" evidence="1">
    <location>
        <begin position="36"/>
        <end position="48"/>
    </location>
</feature>
<evidence type="ECO:0000256" key="1">
    <source>
        <dbReference type="SAM" id="MobiDB-lite"/>
    </source>
</evidence>
<dbReference type="EMBL" id="VTPC01004661">
    <property type="protein sequence ID" value="KAF2896909.1"/>
    <property type="molecule type" value="Genomic_DNA"/>
</dbReference>
<accession>A0A8K0GEP6</accession>
<feature type="chain" id="PRO_5035462641" evidence="2">
    <location>
        <begin position="20"/>
        <end position="163"/>
    </location>
</feature>
<evidence type="ECO:0000313" key="3">
    <source>
        <dbReference type="EMBL" id="KAF2896909.1"/>
    </source>
</evidence>
<feature type="compositionally biased region" description="Low complexity" evidence="1">
    <location>
        <begin position="97"/>
        <end position="111"/>
    </location>
</feature>
<organism evidence="3 4">
    <name type="scientific">Ignelater luminosus</name>
    <name type="common">Cucubano</name>
    <name type="synonym">Pyrophorus luminosus</name>
    <dbReference type="NCBI Taxonomy" id="2038154"/>
    <lineage>
        <taxon>Eukaryota</taxon>
        <taxon>Metazoa</taxon>
        <taxon>Ecdysozoa</taxon>
        <taxon>Arthropoda</taxon>
        <taxon>Hexapoda</taxon>
        <taxon>Insecta</taxon>
        <taxon>Pterygota</taxon>
        <taxon>Neoptera</taxon>
        <taxon>Endopterygota</taxon>
        <taxon>Coleoptera</taxon>
        <taxon>Polyphaga</taxon>
        <taxon>Elateriformia</taxon>
        <taxon>Elateroidea</taxon>
        <taxon>Elateridae</taxon>
        <taxon>Agrypninae</taxon>
        <taxon>Pyrophorini</taxon>
        <taxon>Ignelater</taxon>
    </lineage>
</organism>
<reference evidence="3" key="1">
    <citation type="submission" date="2019-08" db="EMBL/GenBank/DDBJ databases">
        <title>The genome of the North American firefly Photinus pyralis.</title>
        <authorList>
            <consortium name="Photinus pyralis genome working group"/>
            <person name="Fallon T.R."/>
            <person name="Sander Lower S.E."/>
            <person name="Weng J.-K."/>
        </authorList>
    </citation>
    <scope>NUCLEOTIDE SEQUENCE</scope>
    <source>
        <strain evidence="3">TRF0915ILg1</strain>
        <tissue evidence="3">Whole body</tissue>
    </source>
</reference>
<name>A0A8K0GEP6_IGNLU</name>
<proteinExistence type="predicted"/>
<evidence type="ECO:0000256" key="2">
    <source>
        <dbReference type="SAM" id="SignalP"/>
    </source>
</evidence>
<gene>
    <name evidence="3" type="ORF">ILUMI_09266</name>
</gene>